<dbReference type="EMBL" id="JOPG01000012">
    <property type="protein sequence ID" value="OUJ06302.1"/>
    <property type="molecule type" value="Genomic_DNA"/>
</dbReference>
<evidence type="ECO:0000313" key="3">
    <source>
        <dbReference type="Proteomes" id="UP000242683"/>
    </source>
</evidence>
<evidence type="ECO:0000256" key="1">
    <source>
        <dbReference type="SAM" id="MobiDB-lite"/>
    </source>
</evidence>
<dbReference type="AlphaFoldDB" id="A0A1Y3GBR8"/>
<dbReference type="OrthoDB" id="1826980at2"/>
<comment type="caution">
    <text evidence="2">The sequence shown here is derived from an EMBL/GenBank/DDBJ whole genome shotgun (WGS) entry which is preliminary data.</text>
</comment>
<feature type="region of interest" description="Disordered" evidence="1">
    <location>
        <begin position="454"/>
        <end position="473"/>
    </location>
</feature>
<reference evidence="3" key="1">
    <citation type="submission" date="2014-06" db="EMBL/GenBank/DDBJ databases">
        <authorList>
            <person name="Winans N.J."/>
            <person name="Newell P.D."/>
            <person name="Douglas A.E."/>
        </authorList>
    </citation>
    <scope>NUCLEOTIDE SEQUENCE [LARGE SCALE GENOMIC DNA]</scope>
    <source>
        <strain evidence="3">DsW_057</strain>
    </source>
</reference>
<gene>
    <name evidence="2" type="ORF">HK23_02365</name>
</gene>
<evidence type="ECO:0000313" key="2">
    <source>
        <dbReference type="EMBL" id="OUJ06302.1"/>
    </source>
</evidence>
<name>A0A1Y3GBR8_9PROT</name>
<protein>
    <submittedName>
        <fullName evidence="2">Uncharacterized protein</fullName>
    </submittedName>
</protein>
<organism evidence="2 3">
    <name type="scientific">Acetobacter malorum</name>
    <dbReference type="NCBI Taxonomy" id="178901"/>
    <lineage>
        <taxon>Bacteria</taxon>
        <taxon>Pseudomonadati</taxon>
        <taxon>Pseudomonadota</taxon>
        <taxon>Alphaproteobacteria</taxon>
        <taxon>Acetobacterales</taxon>
        <taxon>Acetobacteraceae</taxon>
        <taxon>Acetobacter</taxon>
    </lineage>
</organism>
<sequence>MIIKASRITAESTHRHLYRHLMRTDENEEVRIVQGREFALAEAVKDARHSKRRYGLRHVILSPEQVTSPETFQKMVTLYQSEFGADPPLMIVEHQKKRADGHSYDRHWHVVFAETLANGRSLDSRFIRIRNEKVARFTELAFGHSLTSGKHNDAVIRALEVSSNQQMQRAATALKQAFWGEGDNPQSTFTDKAHQVTKRKAGKSVLPTIRAHLRRCWQEEGRVLLSFIERVAEEGYLIREGDKPDVWLIGKSGEAHLALHRVLGLKKKELVALLSDANRPVPLSPPRLTVRAVMASKPLPVAVPPEYAQRLEVLRSRIRPRWKRSECRAELIALPYQNIVRRLENSTLGDMLERLLAALIARMLNALFGVCIDVPPITADEARERIAKACAEAALARQQDVQEHFTSPEVQAALQERRLLKSCLVSSNPVTRQAMQEGAWTEALQSLRGKPHMPVHAVPRMPMSKTASHSGGL</sequence>
<dbReference type="RefSeq" id="WP_143217495.1">
    <property type="nucleotide sequence ID" value="NZ_JOPG01000012.1"/>
</dbReference>
<proteinExistence type="predicted"/>
<dbReference type="Proteomes" id="UP000242683">
    <property type="component" value="Unassembled WGS sequence"/>
</dbReference>
<accession>A0A1Y3GBR8</accession>